<keyword evidence="5" id="KW-0676">Redox-active center</keyword>
<keyword evidence="1" id="KW-0285">Flavoprotein</keyword>
<dbReference type="PRINTS" id="PR00469">
    <property type="entry name" value="PNDRDTASEII"/>
</dbReference>
<gene>
    <name evidence="7" type="ORF">B2A_09014</name>
</gene>
<dbReference type="GO" id="GO:0019430">
    <property type="term" value="P:removal of superoxide radicals"/>
    <property type="evidence" value="ECO:0007669"/>
    <property type="project" value="InterPro"/>
</dbReference>
<evidence type="ECO:0000259" key="6">
    <source>
        <dbReference type="Pfam" id="PF07992"/>
    </source>
</evidence>
<dbReference type="GO" id="GO:0004791">
    <property type="term" value="F:thioredoxin-disulfide reductase (NADPH) activity"/>
    <property type="evidence" value="ECO:0007669"/>
    <property type="project" value="InterPro"/>
</dbReference>
<evidence type="ECO:0000256" key="3">
    <source>
        <dbReference type="ARBA" id="ARBA00023002"/>
    </source>
</evidence>
<dbReference type="InterPro" id="IPR023753">
    <property type="entry name" value="FAD/NAD-binding_dom"/>
</dbReference>
<feature type="domain" description="FAD/NAD(P)-binding" evidence="6">
    <location>
        <begin position="7"/>
        <end position="293"/>
    </location>
</feature>
<dbReference type="GO" id="GO:0005737">
    <property type="term" value="C:cytoplasm"/>
    <property type="evidence" value="ECO:0007669"/>
    <property type="project" value="InterPro"/>
</dbReference>
<dbReference type="InterPro" id="IPR005982">
    <property type="entry name" value="Thioredox_Rdtase"/>
</dbReference>
<evidence type="ECO:0000256" key="4">
    <source>
        <dbReference type="ARBA" id="ARBA00023157"/>
    </source>
</evidence>
<dbReference type="PROSITE" id="PS00573">
    <property type="entry name" value="PYRIDINE_REDOX_2"/>
    <property type="match status" value="1"/>
</dbReference>
<evidence type="ECO:0000256" key="2">
    <source>
        <dbReference type="ARBA" id="ARBA00022827"/>
    </source>
</evidence>
<dbReference type="PANTHER" id="PTHR48105">
    <property type="entry name" value="THIOREDOXIN REDUCTASE 1-RELATED-RELATED"/>
    <property type="match status" value="1"/>
</dbReference>
<accession>T0ZD65</accession>
<keyword evidence="4" id="KW-1015">Disulfide bond</keyword>
<dbReference type="Gene3D" id="3.50.50.60">
    <property type="entry name" value="FAD/NAD(P)-binding domain"/>
    <property type="match status" value="2"/>
</dbReference>
<keyword evidence="3" id="KW-0560">Oxidoreductase</keyword>
<keyword evidence="2" id="KW-0274">FAD</keyword>
<protein>
    <submittedName>
        <fullName evidence="7">Thioredoxin-disulfide reductase</fullName>
    </submittedName>
</protein>
<proteinExistence type="predicted"/>
<organism evidence="7">
    <name type="scientific">mine drainage metagenome</name>
    <dbReference type="NCBI Taxonomy" id="410659"/>
    <lineage>
        <taxon>unclassified sequences</taxon>
        <taxon>metagenomes</taxon>
        <taxon>ecological metagenomes</taxon>
    </lineage>
</organism>
<reference evidence="7" key="1">
    <citation type="submission" date="2013-08" db="EMBL/GenBank/DDBJ databases">
        <authorList>
            <person name="Mendez C."/>
            <person name="Richter M."/>
            <person name="Ferrer M."/>
            <person name="Sanchez J."/>
        </authorList>
    </citation>
    <scope>NUCLEOTIDE SEQUENCE</scope>
</reference>
<dbReference type="InterPro" id="IPR008255">
    <property type="entry name" value="Pyr_nucl-diS_OxRdtase_2_AS"/>
</dbReference>
<dbReference type="NCBIfam" id="TIGR01292">
    <property type="entry name" value="TRX_reduct"/>
    <property type="match status" value="1"/>
</dbReference>
<dbReference type="PRINTS" id="PR00368">
    <property type="entry name" value="FADPNR"/>
</dbReference>
<evidence type="ECO:0000313" key="7">
    <source>
        <dbReference type="EMBL" id="EQD46066.1"/>
    </source>
</evidence>
<comment type="caution">
    <text evidence="7">The sequence shown here is derived from an EMBL/GenBank/DDBJ whole genome shotgun (WGS) entry which is preliminary data.</text>
</comment>
<name>T0ZD65_9ZZZZ</name>
<evidence type="ECO:0000256" key="5">
    <source>
        <dbReference type="ARBA" id="ARBA00023284"/>
    </source>
</evidence>
<sequence length="322" mass="34804">MIDMVEDLIIIGSGPAGLTAAIYTAREDFKPLVITGVNAGGQLLLTTTVENFPAFPDGVYGSELVDLMRKQAEKFGSRFIAEDVVSVDFSSRPFKIKTSAAEYQAKSVIVATGASARWLGIPSEQRFVGKGISSCATCDAPFFKNKNVIVVGGGDTAMEDSVFLTKFANSVTIVHRRDAFRASKIMQERALSNPKIKVIWDSAVDEILGDSKVTGVKIKNIKSGEVTQIDIDGVFVAIGYQPNTKYLAGSLALDDQGYIITKEDVRTDIDGVFVAGDVADRRYRQAITAAGSGAKAALEVREYLQRIEYTEAHPDKAKDAQN</sequence>
<dbReference type="InterPro" id="IPR050097">
    <property type="entry name" value="Ferredoxin-NADP_redctase_2"/>
</dbReference>
<dbReference type="Pfam" id="PF07992">
    <property type="entry name" value="Pyr_redox_2"/>
    <property type="match status" value="1"/>
</dbReference>
<dbReference type="SUPFAM" id="SSF51905">
    <property type="entry name" value="FAD/NAD(P)-binding domain"/>
    <property type="match status" value="1"/>
</dbReference>
<dbReference type="EMBL" id="AUZZ01006507">
    <property type="protein sequence ID" value="EQD46066.1"/>
    <property type="molecule type" value="Genomic_DNA"/>
</dbReference>
<dbReference type="AlphaFoldDB" id="T0ZD65"/>
<evidence type="ECO:0000256" key="1">
    <source>
        <dbReference type="ARBA" id="ARBA00022630"/>
    </source>
</evidence>
<dbReference type="InterPro" id="IPR036188">
    <property type="entry name" value="FAD/NAD-bd_sf"/>
</dbReference>
<reference evidence="7" key="2">
    <citation type="journal article" date="2014" name="ISME J.">
        <title>Microbial stratification in low pH oxic and suboxic macroscopic growths along an acid mine drainage.</title>
        <authorList>
            <person name="Mendez-Garcia C."/>
            <person name="Mesa V."/>
            <person name="Sprenger R.R."/>
            <person name="Richter M."/>
            <person name="Diez M.S."/>
            <person name="Solano J."/>
            <person name="Bargiela R."/>
            <person name="Golyshina O.V."/>
            <person name="Manteca A."/>
            <person name="Ramos J.L."/>
            <person name="Gallego J.R."/>
            <person name="Llorente I."/>
            <person name="Martins Dos Santos V.A."/>
            <person name="Jensen O.N."/>
            <person name="Pelaez A.I."/>
            <person name="Sanchez J."/>
            <person name="Ferrer M."/>
        </authorList>
    </citation>
    <scope>NUCLEOTIDE SEQUENCE</scope>
</reference>